<evidence type="ECO:0000313" key="2">
    <source>
        <dbReference type="EMBL" id="ATF25108.1"/>
    </source>
</evidence>
<reference evidence="2 3" key="1">
    <citation type="submission" date="2017-09" db="EMBL/GenBank/DDBJ databases">
        <title>Complete Genome Sequences of Two Strains of the Meat Spoilage Bacterium Brochothrix thermosphacta Isolated from Ground Chicken.</title>
        <authorList>
            <person name="Paoli G.C."/>
            <person name="Wijey C."/>
            <person name="Chen C.-Y."/>
            <person name="Nguyen L."/>
            <person name="Yan X."/>
            <person name="Irwin P.L."/>
        </authorList>
    </citation>
    <scope>NUCLEOTIDE SEQUENCE [LARGE SCALE GENOMIC DNA]</scope>
    <source>
        <strain evidence="2 3">BI</strain>
    </source>
</reference>
<evidence type="ECO:0000259" key="1">
    <source>
        <dbReference type="Pfam" id="PF07687"/>
    </source>
</evidence>
<dbReference type="Gene3D" id="3.40.630.10">
    <property type="entry name" value="Zn peptidases"/>
    <property type="match status" value="2"/>
</dbReference>
<gene>
    <name evidence="2" type="ORF">CNY62_01210</name>
</gene>
<dbReference type="Pfam" id="PF07687">
    <property type="entry name" value="M20_dimer"/>
    <property type="match status" value="1"/>
</dbReference>
<dbReference type="PANTHER" id="PTHR30575">
    <property type="entry name" value="PEPTIDASE M20"/>
    <property type="match status" value="1"/>
</dbReference>
<sequence length="465" mass="50336">MFNTHSFIKDKAAIFTALSDKIWDVPEVYFEEKYAVTTMEEALLSEGFSVTKNVAGLETAILGEFGTGPTIIAFLGEYDALSQLSQVNGVTAYAPIEKEGNGHGCGHNLLGVGSFAAACALKEYIAETGAPITVRYYGCPAEETGSGKAIMTKAGVFDDVDLAISWHPNTANAVMNIATLANYAVDFKFYGKSSHAAAAPHLGRSALDAVELMNVGVNFLREHVESDVRMHYAITNSGGMSANVVQPYAEVSYLIRAPKKAQVMDVFKRVEKIAEGAALMTETTMSYEFKGAASNLIPNTVLANVMQEQLNTVTPLEYSEEEYEYAAAIYETFDEQTQAEATALFPKTLLTLLGDKKINHFPIPLLPESTMMASTDVGDVSWKVPTIQVATSCWTIGTPTHTWQVVSHGKTSIGHKGMLYAAELMANTAIHAAEHPAVIQAAKNELTERLNGETYVSLIPEERGM</sequence>
<dbReference type="NCBIfam" id="TIGR01891">
    <property type="entry name" value="amidohydrolases"/>
    <property type="match status" value="1"/>
</dbReference>
<dbReference type="SUPFAM" id="SSF53187">
    <property type="entry name" value="Zn-dependent exopeptidases"/>
    <property type="match status" value="1"/>
</dbReference>
<dbReference type="GO" id="GO:0005737">
    <property type="term" value="C:cytoplasm"/>
    <property type="evidence" value="ECO:0007669"/>
    <property type="project" value="TreeGrafter"/>
</dbReference>
<accession>A0A1D2K2Z5</accession>
<dbReference type="InterPro" id="IPR052030">
    <property type="entry name" value="Peptidase_M20/M20A_hydrolases"/>
</dbReference>
<dbReference type="InterPro" id="IPR017439">
    <property type="entry name" value="Amidohydrolase"/>
</dbReference>
<protein>
    <submittedName>
        <fullName evidence="2">Amidohydrolase</fullName>
    </submittedName>
</protein>
<organism evidence="2 3">
    <name type="scientific">Brochothrix thermosphacta</name>
    <name type="common">Microbacterium thermosphactum</name>
    <dbReference type="NCBI Taxonomy" id="2756"/>
    <lineage>
        <taxon>Bacteria</taxon>
        <taxon>Bacillati</taxon>
        <taxon>Bacillota</taxon>
        <taxon>Bacilli</taxon>
        <taxon>Bacillales</taxon>
        <taxon>Listeriaceae</taxon>
        <taxon>Brochothrix</taxon>
    </lineage>
</organism>
<evidence type="ECO:0000313" key="3">
    <source>
        <dbReference type="Proteomes" id="UP000243591"/>
    </source>
</evidence>
<dbReference type="Proteomes" id="UP000243591">
    <property type="component" value="Chromosome"/>
</dbReference>
<dbReference type="EMBL" id="CP023483">
    <property type="protein sequence ID" value="ATF25108.1"/>
    <property type="molecule type" value="Genomic_DNA"/>
</dbReference>
<proteinExistence type="predicted"/>
<dbReference type="GO" id="GO:0046657">
    <property type="term" value="P:folic acid catabolic process"/>
    <property type="evidence" value="ECO:0007669"/>
    <property type="project" value="TreeGrafter"/>
</dbReference>
<dbReference type="GO" id="GO:0071713">
    <property type="term" value="F:para-aminobenzoyl-glutamate hydrolase activity"/>
    <property type="evidence" value="ECO:0007669"/>
    <property type="project" value="TreeGrafter"/>
</dbReference>
<dbReference type="Gene3D" id="3.30.70.360">
    <property type="match status" value="1"/>
</dbReference>
<dbReference type="SUPFAM" id="SSF55031">
    <property type="entry name" value="Bacterial exopeptidase dimerisation domain"/>
    <property type="match status" value="1"/>
</dbReference>
<keyword evidence="3" id="KW-1185">Reference proteome</keyword>
<dbReference type="PIRSF" id="PIRSF037227">
    <property type="entry name" value="Aminobenzoyl-glu_utiliz_pB"/>
    <property type="match status" value="1"/>
</dbReference>
<feature type="domain" description="Peptidase M20 dimerisation" evidence="1">
    <location>
        <begin position="186"/>
        <end position="276"/>
    </location>
</feature>
<dbReference type="KEGG" id="bths:CNY62_01210"/>
<dbReference type="STRING" id="2756.BFR44_02305"/>
<dbReference type="FunFam" id="3.30.70.360:FF:000004">
    <property type="entry name" value="Peptidase M20 domain-containing protein 2"/>
    <property type="match status" value="1"/>
</dbReference>
<dbReference type="InterPro" id="IPR002933">
    <property type="entry name" value="Peptidase_M20"/>
</dbReference>
<dbReference type="AlphaFoldDB" id="A0A1D2K2Z5"/>
<dbReference type="GO" id="GO:0016805">
    <property type="term" value="F:dipeptidase activity"/>
    <property type="evidence" value="ECO:0007669"/>
    <property type="project" value="TreeGrafter"/>
</dbReference>
<dbReference type="InterPro" id="IPR011650">
    <property type="entry name" value="Peptidase_M20_dimer"/>
</dbReference>
<keyword evidence="2" id="KW-0378">Hydrolase</keyword>
<dbReference type="OrthoDB" id="9781032at2"/>
<name>A0A1D2K2Z5_BROTH</name>
<dbReference type="InterPro" id="IPR036264">
    <property type="entry name" value="Bact_exopeptidase_dim_dom"/>
</dbReference>
<dbReference type="PANTHER" id="PTHR30575:SF0">
    <property type="entry name" value="XAA-ARG DIPEPTIDASE"/>
    <property type="match status" value="1"/>
</dbReference>
<dbReference type="Pfam" id="PF01546">
    <property type="entry name" value="Peptidase_M20"/>
    <property type="match status" value="1"/>
</dbReference>
<dbReference type="RefSeq" id="WP_069125235.1">
    <property type="nucleotide sequence ID" value="NZ_CP023483.1"/>
</dbReference>
<dbReference type="InterPro" id="IPR017145">
    <property type="entry name" value="Aminobenzoyl-glu_utiliz_pB"/>
</dbReference>